<feature type="domain" description="Retrotransposon Copia-like N-terminal" evidence="3">
    <location>
        <begin position="33"/>
        <end position="79"/>
    </location>
</feature>
<name>A0A438JIE7_VITVI</name>
<feature type="domain" description="Retrovirus-related Pol polyprotein from transposon TNT 1-94-like beta-barrel" evidence="4">
    <location>
        <begin position="366"/>
        <end position="441"/>
    </location>
</feature>
<dbReference type="InterPro" id="IPR054722">
    <property type="entry name" value="PolX-like_BBD"/>
</dbReference>
<proteinExistence type="predicted"/>
<sequence>MTEEEHASMANSHSSNGPAQNLSDDSSSCYYLHPSDNPGALLVSEIFTGENYIAWSRSMSIALTVKNKIAFVDGSLVQPITNDPRLRVAWLRANNLVLSWLMNSIAKEICGSLLYFTNAFDIWEEFEFKALWDEYISYRPIPSCRCGNLNRCSCNILKDLTDRQQSDYVMKFLVGLHDSYSAIRSQLLLQSPLPSMSRVFFLLLQEESQRSLTNAVGISIDSQAMVVEQSSRIVSTSNTQFTKQKGKSDAIYSHCGYSGHLVDKCFQLIGYPPRWKRPRGKRFNSTPTAAKNFQRLPTANNTNVLEQNSSNSNMIFSQEQIQNLLTLANSLSSSNTNSNATVNVASTLGNSFFCNTVSSSKNQFTWILDTGATDHMICSPLLFDSIVLPKTSSKVHLPNGQTVPIIFTGSVKFSPDITLHNALYVPSFNVNLVSASRLTKDNSIGLFFLQSKCILQDLNKWRMIGLAEVQSGLYHFQQLSAQTNKEMLSSSIGLPSSSLVESCTVNSDLWHFRLGHIPNAKIQLINSSDSSVKAIHNKVCEICPLAK</sequence>
<feature type="compositionally biased region" description="Polar residues" evidence="1">
    <location>
        <begin position="9"/>
        <end position="21"/>
    </location>
</feature>
<dbReference type="InterPro" id="IPR025724">
    <property type="entry name" value="GAG-pre-integrase_dom"/>
</dbReference>
<evidence type="ECO:0000259" key="4">
    <source>
        <dbReference type="Pfam" id="PF22936"/>
    </source>
</evidence>
<dbReference type="PANTHER" id="PTHR37610">
    <property type="entry name" value="CCHC-TYPE DOMAIN-CONTAINING PROTEIN"/>
    <property type="match status" value="1"/>
</dbReference>
<dbReference type="Pfam" id="PF13976">
    <property type="entry name" value="gag_pre-integrs"/>
    <property type="match status" value="1"/>
</dbReference>
<feature type="domain" description="GAG-pre-integrase" evidence="2">
    <location>
        <begin position="495"/>
        <end position="547"/>
    </location>
</feature>
<evidence type="ECO:0000256" key="1">
    <source>
        <dbReference type="SAM" id="MobiDB-lite"/>
    </source>
</evidence>
<dbReference type="InterPro" id="IPR029472">
    <property type="entry name" value="Copia-like_N"/>
</dbReference>
<gene>
    <name evidence="5" type="primary">RE1_1066</name>
    <name evidence="5" type="ORF">CK203_010842</name>
</gene>
<dbReference type="Pfam" id="PF22936">
    <property type="entry name" value="Pol_BBD"/>
    <property type="match status" value="1"/>
</dbReference>
<accession>A0A438JIE7</accession>
<dbReference type="EMBL" id="QGNW01000040">
    <property type="protein sequence ID" value="RVX08728.1"/>
    <property type="molecule type" value="Genomic_DNA"/>
</dbReference>
<protein>
    <submittedName>
        <fullName evidence="5">Retrovirus-related Pol polyprotein from transposon RE1</fullName>
    </submittedName>
</protein>
<evidence type="ECO:0000259" key="3">
    <source>
        <dbReference type="Pfam" id="PF14244"/>
    </source>
</evidence>
<dbReference type="Pfam" id="PF14244">
    <property type="entry name" value="Retrotran_gag_3"/>
    <property type="match status" value="1"/>
</dbReference>
<evidence type="ECO:0000313" key="6">
    <source>
        <dbReference type="Proteomes" id="UP000288805"/>
    </source>
</evidence>
<dbReference type="AlphaFoldDB" id="A0A438JIE7"/>
<comment type="caution">
    <text evidence="5">The sequence shown here is derived from an EMBL/GenBank/DDBJ whole genome shotgun (WGS) entry which is preliminary data.</text>
</comment>
<evidence type="ECO:0000259" key="2">
    <source>
        <dbReference type="Pfam" id="PF13976"/>
    </source>
</evidence>
<evidence type="ECO:0000313" key="5">
    <source>
        <dbReference type="EMBL" id="RVX08728.1"/>
    </source>
</evidence>
<dbReference type="PANTHER" id="PTHR37610:SF81">
    <property type="entry name" value="RETROTRANSPOSON COPIA-LIKE N-TERMINAL DOMAIN-CONTAINING PROTEIN"/>
    <property type="match status" value="1"/>
</dbReference>
<reference evidence="5 6" key="1">
    <citation type="journal article" date="2018" name="PLoS Genet.">
        <title>Population sequencing reveals clonal diversity and ancestral inbreeding in the grapevine cultivar Chardonnay.</title>
        <authorList>
            <person name="Roach M.J."/>
            <person name="Johnson D.L."/>
            <person name="Bohlmann J."/>
            <person name="van Vuuren H.J."/>
            <person name="Jones S.J."/>
            <person name="Pretorius I.S."/>
            <person name="Schmidt S.A."/>
            <person name="Borneman A.R."/>
        </authorList>
    </citation>
    <scope>NUCLEOTIDE SEQUENCE [LARGE SCALE GENOMIC DNA]</scope>
    <source>
        <strain evidence="6">cv. Chardonnay</strain>
        <tissue evidence="5">Leaf</tissue>
    </source>
</reference>
<organism evidence="5 6">
    <name type="scientific">Vitis vinifera</name>
    <name type="common">Grape</name>
    <dbReference type="NCBI Taxonomy" id="29760"/>
    <lineage>
        <taxon>Eukaryota</taxon>
        <taxon>Viridiplantae</taxon>
        <taxon>Streptophyta</taxon>
        <taxon>Embryophyta</taxon>
        <taxon>Tracheophyta</taxon>
        <taxon>Spermatophyta</taxon>
        <taxon>Magnoliopsida</taxon>
        <taxon>eudicotyledons</taxon>
        <taxon>Gunneridae</taxon>
        <taxon>Pentapetalae</taxon>
        <taxon>rosids</taxon>
        <taxon>Vitales</taxon>
        <taxon>Vitaceae</taxon>
        <taxon>Viteae</taxon>
        <taxon>Vitis</taxon>
    </lineage>
</organism>
<dbReference type="Proteomes" id="UP000288805">
    <property type="component" value="Unassembled WGS sequence"/>
</dbReference>
<feature type="region of interest" description="Disordered" evidence="1">
    <location>
        <begin position="1"/>
        <end position="21"/>
    </location>
</feature>